<comment type="similarity">
    <text evidence="2">Belongs to the ZIP transporter (TC 2.A.5) family.</text>
</comment>
<feature type="chain" id="PRO_5012734187" evidence="8">
    <location>
        <begin position="27"/>
        <end position="438"/>
    </location>
</feature>
<feature type="region of interest" description="Disordered" evidence="6">
    <location>
        <begin position="129"/>
        <end position="155"/>
    </location>
</feature>
<comment type="caution">
    <text evidence="9">The sequence shown here is derived from an EMBL/GenBank/DDBJ whole genome shotgun (WGS) entry which is preliminary data.</text>
</comment>
<dbReference type="GO" id="GO:0005385">
    <property type="term" value="F:zinc ion transmembrane transporter activity"/>
    <property type="evidence" value="ECO:0007669"/>
    <property type="project" value="TreeGrafter"/>
</dbReference>
<dbReference type="GO" id="GO:0030003">
    <property type="term" value="P:intracellular monoatomic cation homeostasis"/>
    <property type="evidence" value="ECO:0007669"/>
    <property type="project" value="TreeGrafter"/>
</dbReference>
<feature type="transmembrane region" description="Helical" evidence="7">
    <location>
        <begin position="311"/>
        <end position="331"/>
    </location>
</feature>
<dbReference type="PANTHER" id="PTHR12191">
    <property type="entry name" value="SOLUTE CARRIER FAMILY 39"/>
    <property type="match status" value="1"/>
</dbReference>
<dbReference type="Proteomes" id="UP000193411">
    <property type="component" value="Unassembled WGS sequence"/>
</dbReference>
<organism evidence="9 10">
    <name type="scientific">Catenaria anguillulae PL171</name>
    <dbReference type="NCBI Taxonomy" id="765915"/>
    <lineage>
        <taxon>Eukaryota</taxon>
        <taxon>Fungi</taxon>
        <taxon>Fungi incertae sedis</taxon>
        <taxon>Blastocladiomycota</taxon>
        <taxon>Blastocladiomycetes</taxon>
        <taxon>Blastocladiales</taxon>
        <taxon>Catenariaceae</taxon>
        <taxon>Catenaria</taxon>
    </lineage>
</organism>
<keyword evidence="10" id="KW-1185">Reference proteome</keyword>
<dbReference type="GO" id="GO:0005886">
    <property type="term" value="C:plasma membrane"/>
    <property type="evidence" value="ECO:0007669"/>
    <property type="project" value="TreeGrafter"/>
</dbReference>
<dbReference type="GO" id="GO:0140410">
    <property type="term" value="F:monoatomic cation:bicarbonate symporter activity"/>
    <property type="evidence" value="ECO:0007669"/>
    <property type="project" value="TreeGrafter"/>
</dbReference>
<evidence type="ECO:0000313" key="10">
    <source>
        <dbReference type="Proteomes" id="UP000193411"/>
    </source>
</evidence>
<reference evidence="9 10" key="1">
    <citation type="submission" date="2016-07" db="EMBL/GenBank/DDBJ databases">
        <title>Pervasive Adenine N6-methylation of Active Genes in Fungi.</title>
        <authorList>
            <consortium name="DOE Joint Genome Institute"/>
            <person name="Mondo S.J."/>
            <person name="Dannebaum R.O."/>
            <person name="Kuo R.C."/>
            <person name="Labutti K."/>
            <person name="Haridas S."/>
            <person name="Kuo A."/>
            <person name="Salamov A."/>
            <person name="Ahrendt S.R."/>
            <person name="Lipzen A."/>
            <person name="Sullivan W."/>
            <person name="Andreopoulos W.B."/>
            <person name="Clum A."/>
            <person name="Lindquist E."/>
            <person name="Daum C."/>
            <person name="Ramamoorthy G.K."/>
            <person name="Gryganskyi A."/>
            <person name="Culley D."/>
            <person name="Magnuson J.K."/>
            <person name="James T.Y."/>
            <person name="O'Malley M.A."/>
            <person name="Stajich J.E."/>
            <person name="Spatafora J.W."/>
            <person name="Visel A."/>
            <person name="Grigoriev I.V."/>
        </authorList>
    </citation>
    <scope>NUCLEOTIDE SEQUENCE [LARGE SCALE GENOMIC DNA]</scope>
    <source>
        <strain evidence="9 10">PL171</strain>
    </source>
</reference>
<feature type="transmembrane region" description="Helical" evidence="7">
    <location>
        <begin position="50"/>
        <end position="75"/>
    </location>
</feature>
<feature type="transmembrane region" description="Helical" evidence="7">
    <location>
        <begin position="411"/>
        <end position="431"/>
    </location>
</feature>
<feature type="transmembrane region" description="Helical" evidence="7">
    <location>
        <begin position="172"/>
        <end position="190"/>
    </location>
</feature>
<evidence type="ECO:0000256" key="5">
    <source>
        <dbReference type="ARBA" id="ARBA00023136"/>
    </source>
</evidence>
<evidence type="ECO:0000256" key="8">
    <source>
        <dbReference type="SAM" id="SignalP"/>
    </source>
</evidence>
<dbReference type="InterPro" id="IPR050799">
    <property type="entry name" value="ZIP_Transporter"/>
</dbReference>
<evidence type="ECO:0000256" key="3">
    <source>
        <dbReference type="ARBA" id="ARBA00022692"/>
    </source>
</evidence>
<dbReference type="GO" id="GO:0071578">
    <property type="term" value="P:zinc ion import across plasma membrane"/>
    <property type="evidence" value="ECO:0007669"/>
    <property type="project" value="TreeGrafter"/>
</dbReference>
<dbReference type="Pfam" id="PF02535">
    <property type="entry name" value="Zip"/>
    <property type="match status" value="1"/>
</dbReference>
<evidence type="ECO:0000256" key="1">
    <source>
        <dbReference type="ARBA" id="ARBA00004141"/>
    </source>
</evidence>
<keyword evidence="5 7" id="KW-0472">Membrane</keyword>
<sequence>MRSPQLASRLLALATLALACAPLVLAQAHDDHDGHDHGSESSSKGTKLSPALVWVAAMTTQLIMTVLAVLGLLLVPLLANRPRLNRLVMTLLIGLAAGTLLGDAVIHLIPHSMIPHDLLEIVAHAGESEAGHDHAGHDHGHDHDHDHGHDHGAEGGADLATQLQALNMTHSSIMWVAVAVVAGAYLFYIVETLLHSYGHTHHDHGDHGHGPIVEVENGTNKTTPHRNGVNMAESEFDAAKVKPVAWLILFGDAVHNFFDGLAVGISFASSWTLGLTTAIAVLLHELPHELGDYAVLLEAGIPKFRAAIYNLISNLTAFVGAAIGILLYNAISESAKNYVLAVTAGGFIYIALADLVPMLFSMTFGKPAHGHDHSPVPPQSPKASEARDINIKEEDTSAAGSKRPSPPMSQIVVANVGFILGVVLMVLVGLYEESTHAH</sequence>
<comment type="subcellular location">
    <subcellularLocation>
        <location evidence="1">Membrane</location>
        <topology evidence="1">Multi-pass membrane protein</topology>
    </subcellularLocation>
</comment>
<feature type="transmembrane region" description="Helical" evidence="7">
    <location>
        <begin position="337"/>
        <end position="360"/>
    </location>
</feature>
<protein>
    <submittedName>
        <fullName evidence="9">Zinc/iron permease</fullName>
    </submittedName>
</protein>
<keyword evidence="8" id="KW-0732">Signal</keyword>
<name>A0A1Y2HIR2_9FUNG</name>
<evidence type="ECO:0000256" key="4">
    <source>
        <dbReference type="ARBA" id="ARBA00022989"/>
    </source>
</evidence>
<dbReference type="InterPro" id="IPR003689">
    <property type="entry name" value="ZIP"/>
</dbReference>
<keyword evidence="3 7" id="KW-0812">Transmembrane</keyword>
<dbReference type="STRING" id="765915.A0A1Y2HIR2"/>
<dbReference type="OrthoDB" id="200954at2759"/>
<dbReference type="AlphaFoldDB" id="A0A1Y2HIR2"/>
<evidence type="ECO:0000256" key="6">
    <source>
        <dbReference type="SAM" id="MobiDB-lite"/>
    </source>
</evidence>
<evidence type="ECO:0000256" key="2">
    <source>
        <dbReference type="ARBA" id="ARBA00006939"/>
    </source>
</evidence>
<accession>A0A1Y2HIR2</accession>
<evidence type="ECO:0000313" key="9">
    <source>
        <dbReference type="EMBL" id="ORZ34480.1"/>
    </source>
</evidence>
<gene>
    <name evidence="9" type="ORF">BCR44DRAFT_1514009</name>
</gene>
<dbReference type="PANTHER" id="PTHR12191:SF37">
    <property type="entry name" value="ZINC TRANSPORTER FOI"/>
    <property type="match status" value="1"/>
</dbReference>
<dbReference type="EMBL" id="MCFL01000028">
    <property type="protein sequence ID" value="ORZ34480.1"/>
    <property type="molecule type" value="Genomic_DNA"/>
</dbReference>
<dbReference type="PROSITE" id="PS51257">
    <property type="entry name" value="PROKAR_LIPOPROTEIN"/>
    <property type="match status" value="1"/>
</dbReference>
<feature type="signal peptide" evidence="8">
    <location>
        <begin position="1"/>
        <end position="26"/>
    </location>
</feature>
<keyword evidence="4 7" id="KW-1133">Transmembrane helix</keyword>
<proteinExistence type="inferred from homology"/>
<evidence type="ECO:0000256" key="7">
    <source>
        <dbReference type="SAM" id="Phobius"/>
    </source>
</evidence>
<feature type="compositionally biased region" description="Basic and acidic residues" evidence="6">
    <location>
        <begin position="129"/>
        <end position="153"/>
    </location>
</feature>
<feature type="transmembrane region" description="Helical" evidence="7">
    <location>
        <begin position="87"/>
        <end position="109"/>
    </location>
</feature>